<dbReference type="Gene3D" id="1.25.40.10">
    <property type="entry name" value="Tetratricopeptide repeat domain"/>
    <property type="match status" value="3"/>
</dbReference>
<comment type="similarity">
    <text evidence="1">Belongs to the CCM1 family.</text>
</comment>
<accession>A0ABZ2B282</accession>
<dbReference type="InterPro" id="IPR057027">
    <property type="entry name" value="TPR_mt"/>
</dbReference>
<evidence type="ECO:0000313" key="8">
    <source>
        <dbReference type="EMBL" id="WVO24923.1"/>
    </source>
</evidence>
<name>A0ABZ2B282_9TREE</name>
<dbReference type="InterPro" id="IPR002885">
    <property type="entry name" value="PPR_rpt"/>
</dbReference>
<feature type="compositionally biased region" description="Basic and acidic residues" evidence="6">
    <location>
        <begin position="46"/>
        <end position="58"/>
    </location>
</feature>
<dbReference type="PANTHER" id="PTHR47447">
    <property type="entry name" value="OS03G0856100 PROTEIN"/>
    <property type="match status" value="1"/>
</dbReference>
<evidence type="ECO:0000256" key="5">
    <source>
        <dbReference type="PROSITE-ProRule" id="PRU00708"/>
    </source>
</evidence>
<evidence type="ECO:0000256" key="6">
    <source>
        <dbReference type="SAM" id="MobiDB-lite"/>
    </source>
</evidence>
<evidence type="ECO:0000256" key="3">
    <source>
        <dbReference type="ARBA" id="ARBA00044493"/>
    </source>
</evidence>
<feature type="repeat" description="PPR" evidence="5">
    <location>
        <begin position="161"/>
        <end position="195"/>
    </location>
</feature>
<comment type="function">
    <text evidence="3">Regulates mitochondrial small subunit maturation by controlling 15S rRNA 5'-end processing. Localizes to the 5' precursor of the 15S rRNA in a position that is subsequently occupied by mS47 in the mature yeast mtSSU. Uses structure and sequence-specific RNA recognition, binding to a single-stranded region of the precursor and specifically recognizing bases -6 to -1. The exchange of Ccm1 for mS47 is coupled to the irreversible removal of precursor rRNA that is accompanied by conformational changes of the mitoribosomal proteins uS5m and mS26. These conformational changes signal completion of 5'-end rRNA processing through protection of the mature 5'-end of the 15S rRNA and stabilization of mS47. The removal of the 5' precursor together with the dissociation of Ccm1 may be catalyzed by the 5'-3' exoribonuclease Pet127. Involved in the specific removal of group I introns in mitochondrial encoded transcripts.</text>
</comment>
<comment type="subunit">
    <text evidence="4">Binds to mitochondrial small subunit 15S rRNA.</text>
</comment>
<dbReference type="Pfam" id="PF13812">
    <property type="entry name" value="PPR_3"/>
    <property type="match status" value="1"/>
</dbReference>
<proteinExistence type="inferred from homology"/>
<feature type="repeat" description="PPR" evidence="5">
    <location>
        <begin position="440"/>
        <end position="474"/>
    </location>
</feature>
<dbReference type="GeneID" id="89993071"/>
<dbReference type="InterPro" id="IPR011990">
    <property type="entry name" value="TPR-like_helical_dom_sf"/>
</dbReference>
<feature type="domain" description="Pentatricopeptide repeat-containing protein-mitochondrial" evidence="7">
    <location>
        <begin position="269"/>
        <end position="391"/>
    </location>
</feature>
<organism evidence="8 9">
    <name type="scientific">Cryptococcus decagattii</name>
    <dbReference type="NCBI Taxonomy" id="1859122"/>
    <lineage>
        <taxon>Eukaryota</taxon>
        <taxon>Fungi</taxon>
        <taxon>Dikarya</taxon>
        <taxon>Basidiomycota</taxon>
        <taxon>Agaricomycotina</taxon>
        <taxon>Tremellomycetes</taxon>
        <taxon>Tremellales</taxon>
        <taxon>Cryptococcaceae</taxon>
        <taxon>Cryptococcus</taxon>
        <taxon>Cryptococcus gattii species complex</taxon>
    </lineage>
</organism>
<dbReference type="Proteomes" id="UP001432216">
    <property type="component" value="Chromosome 13"/>
</dbReference>
<evidence type="ECO:0000256" key="1">
    <source>
        <dbReference type="ARBA" id="ARBA00006192"/>
    </source>
</evidence>
<sequence>MLRLCRTCRLGAYAPRRTLATAAEAAAAAAAGPDLPRRRPQAQLQRPDRAGRERDRFRSTNNKLRLADILQTLAKYKAENRSPTPVAYINIIEAASEFALGHKVDGDQADGLGFQVALAAWEDAKRGGVELGQEGIDAMMNFAVIYPHLLSSLLLYTKNRRLATYNAMARVAASSFEVEQMIYLLEEMSQQGFVPNTTTLKHAIRQACEWGYPRLALQIAQKAEEESSFGFRLDQSAWVQILIASADNHNLHGVETAWERVKSSYTPDEGLILSMLNAAGRWGRPDFSSTILELLPGPPQEHHLGPLLEAFCNAGQVPNAFHVLSTIRSTGLTPTLSSIQPIVNVLKSAEVIDQAYYTLEDMHKSGQAVDITALNAVIAASSAIGDLQRARATQSAIPEFGVTPTIDTYNCVLQCCVTTSHRALGDTLLSEMAAQDIQPNATTYDYLINLCLTQPAYEDAFYYLEKMKADGFKPGYSVYAALVKKCVKMGDSRWRLVVDEMKDVGHKVEYELQGFINNGGKQRGGSRQAAGQRRANDEMVGSKRRSWIKQATEDAA</sequence>
<evidence type="ECO:0000256" key="2">
    <source>
        <dbReference type="ARBA" id="ARBA00022737"/>
    </source>
</evidence>
<dbReference type="EMBL" id="CP143818">
    <property type="protein sequence ID" value="WVO24923.1"/>
    <property type="molecule type" value="Genomic_DNA"/>
</dbReference>
<dbReference type="RefSeq" id="XP_064724162.1">
    <property type="nucleotide sequence ID" value="XM_064868090.1"/>
</dbReference>
<evidence type="ECO:0000259" key="7">
    <source>
        <dbReference type="Pfam" id="PF23276"/>
    </source>
</evidence>
<evidence type="ECO:0000313" key="9">
    <source>
        <dbReference type="Proteomes" id="UP001432216"/>
    </source>
</evidence>
<keyword evidence="9" id="KW-1185">Reference proteome</keyword>
<reference evidence="8 9" key="1">
    <citation type="submission" date="2024-01" db="EMBL/GenBank/DDBJ databases">
        <title>Comparative genomics of Cryptococcus and Kwoniella reveals pathogenesis evolution and contrasting modes of karyotype evolution via chromosome fusion or intercentromeric recombination.</title>
        <authorList>
            <person name="Coelho M.A."/>
            <person name="David-Palma M."/>
            <person name="Shea T."/>
            <person name="Bowers K."/>
            <person name="McGinley-Smith S."/>
            <person name="Mohammad A.W."/>
            <person name="Gnirke A."/>
            <person name="Yurkov A.M."/>
            <person name="Nowrousian M."/>
            <person name="Sun S."/>
            <person name="Cuomo C.A."/>
            <person name="Heitman J."/>
        </authorList>
    </citation>
    <scope>NUCLEOTIDE SEQUENCE [LARGE SCALE GENOMIC DNA]</scope>
    <source>
        <strain evidence="8 9">7685027</strain>
    </source>
</reference>
<dbReference type="Pfam" id="PF23276">
    <property type="entry name" value="TPR_24"/>
    <property type="match status" value="1"/>
</dbReference>
<evidence type="ECO:0000256" key="4">
    <source>
        <dbReference type="ARBA" id="ARBA00044511"/>
    </source>
</evidence>
<keyword evidence="2" id="KW-0677">Repeat</keyword>
<dbReference type="PROSITE" id="PS51375">
    <property type="entry name" value="PPR"/>
    <property type="match status" value="2"/>
</dbReference>
<dbReference type="NCBIfam" id="TIGR00756">
    <property type="entry name" value="PPR"/>
    <property type="match status" value="1"/>
</dbReference>
<protein>
    <recommendedName>
        <fullName evidence="7">Pentatricopeptide repeat-containing protein-mitochondrial domain-containing protein</fullName>
    </recommendedName>
</protein>
<feature type="region of interest" description="Disordered" evidence="6">
    <location>
        <begin position="519"/>
        <end position="556"/>
    </location>
</feature>
<gene>
    <name evidence="8" type="ORF">IAS62_006303</name>
</gene>
<dbReference type="PANTHER" id="PTHR47447:SF17">
    <property type="entry name" value="OS12G0638900 PROTEIN"/>
    <property type="match status" value="1"/>
</dbReference>
<feature type="region of interest" description="Disordered" evidence="6">
    <location>
        <begin position="29"/>
        <end position="58"/>
    </location>
</feature>